<dbReference type="Proteomes" id="UP000299102">
    <property type="component" value="Unassembled WGS sequence"/>
</dbReference>
<comment type="caution">
    <text evidence="1">The sequence shown here is derived from an EMBL/GenBank/DDBJ whole genome shotgun (WGS) entry which is preliminary data.</text>
</comment>
<gene>
    <name evidence="1" type="ORF">EVAR_8947_1</name>
</gene>
<evidence type="ECO:0000313" key="2">
    <source>
        <dbReference type="Proteomes" id="UP000299102"/>
    </source>
</evidence>
<name>A0A4C1U1T0_EUMVA</name>
<reference evidence="1 2" key="1">
    <citation type="journal article" date="2019" name="Commun. Biol.">
        <title>The bagworm genome reveals a unique fibroin gene that provides high tensile strength.</title>
        <authorList>
            <person name="Kono N."/>
            <person name="Nakamura H."/>
            <person name="Ohtoshi R."/>
            <person name="Tomita M."/>
            <person name="Numata K."/>
            <person name="Arakawa K."/>
        </authorList>
    </citation>
    <scope>NUCLEOTIDE SEQUENCE [LARGE SCALE GENOMIC DNA]</scope>
</reference>
<evidence type="ECO:0000313" key="1">
    <source>
        <dbReference type="EMBL" id="GBP19786.1"/>
    </source>
</evidence>
<organism evidence="1 2">
    <name type="scientific">Eumeta variegata</name>
    <name type="common">Bagworm moth</name>
    <name type="synonym">Eumeta japonica</name>
    <dbReference type="NCBI Taxonomy" id="151549"/>
    <lineage>
        <taxon>Eukaryota</taxon>
        <taxon>Metazoa</taxon>
        <taxon>Ecdysozoa</taxon>
        <taxon>Arthropoda</taxon>
        <taxon>Hexapoda</taxon>
        <taxon>Insecta</taxon>
        <taxon>Pterygota</taxon>
        <taxon>Neoptera</taxon>
        <taxon>Endopterygota</taxon>
        <taxon>Lepidoptera</taxon>
        <taxon>Glossata</taxon>
        <taxon>Ditrysia</taxon>
        <taxon>Tineoidea</taxon>
        <taxon>Psychidae</taxon>
        <taxon>Oiketicinae</taxon>
        <taxon>Eumeta</taxon>
    </lineage>
</organism>
<sequence>MPLGKQLSLGYNFFFFPILEQEERKHGWFLVATYRGERSETYCRWIGVEVDGALNTLDRFGSTWIDCLDQFRHFPNVHD</sequence>
<keyword evidence="2" id="KW-1185">Reference proteome</keyword>
<dbReference type="EMBL" id="BGZK01000111">
    <property type="protein sequence ID" value="GBP19786.1"/>
    <property type="molecule type" value="Genomic_DNA"/>
</dbReference>
<dbReference type="AlphaFoldDB" id="A0A4C1U1T0"/>
<protein>
    <submittedName>
        <fullName evidence="1">Uncharacterized protein</fullName>
    </submittedName>
</protein>
<accession>A0A4C1U1T0</accession>
<proteinExistence type="predicted"/>